<sequence>MSRYEVNNLIKNLSQSITSKNSIKKLKVWGIAAVIVILTITVGILEHKADENFKNNVLTLNDIVKVFKKQNIYLKEGKLKSTDDFDLKGIKPSIYKIADNKDTILIYIFKSFQEREEVLNETNRYSNSYSFEEVPYNAKNALIVFIPSEIPKTEEDFISIFKTRELISNTVFKFLNDGKERVYKGESENWEGTFTLRYYEHWIEDENGLHYDSYSAQYPKLKYKKTDIGSVGLIIFEYDTTHGKGNFNGLGLNKEGYADIGGGGGSMLEEKAEIKYTIKWKDKEEHIVLKAQ</sequence>
<feature type="transmembrane region" description="Helical" evidence="1">
    <location>
        <begin position="26"/>
        <end position="45"/>
    </location>
</feature>
<evidence type="ECO:0000256" key="1">
    <source>
        <dbReference type="SAM" id="Phobius"/>
    </source>
</evidence>
<reference evidence="3" key="1">
    <citation type="submission" date="2015-08" db="EMBL/GenBank/DDBJ databases">
        <title>Genome sequence of the strict anaerobe Clostridium homopropionicum LuHBu1 (DSM 5847T).</title>
        <authorList>
            <person name="Poehlein A."/>
            <person name="Beck M."/>
            <person name="Schiel-Bengelsdorf B."/>
            <person name="Bengelsdorf F.R."/>
            <person name="Daniel R."/>
            <person name="Duerre P."/>
        </authorList>
    </citation>
    <scope>NUCLEOTIDE SEQUENCE [LARGE SCALE GENOMIC DNA]</scope>
    <source>
        <strain evidence="3">DSM 5847</strain>
    </source>
</reference>
<accession>A0A0L6Z8U9</accession>
<organism evidence="2 3">
    <name type="scientific">Clostridium homopropionicum DSM 5847</name>
    <dbReference type="NCBI Taxonomy" id="1121318"/>
    <lineage>
        <taxon>Bacteria</taxon>
        <taxon>Bacillati</taxon>
        <taxon>Bacillota</taxon>
        <taxon>Clostridia</taxon>
        <taxon>Eubacteriales</taxon>
        <taxon>Clostridiaceae</taxon>
        <taxon>Clostridium</taxon>
    </lineage>
</organism>
<proteinExistence type="predicted"/>
<dbReference type="PATRIC" id="fig|1121318.3.peg.2312"/>
<dbReference type="EMBL" id="LHUR01000027">
    <property type="protein sequence ID" value="KOA19193.1"/>
    <property type="molecule type" value="Genomic_DNA"/>
</dbReference>
<dbReference type="AlphaFoldDB" id="A0A0L6Z8U9"/>
<dbReference type="STRING" id="36844.SAMN04488501_10656"/>
<evidence type="ECO:0000313" key="2">
    <source>
        <dbReference type="EMBL" id="KOA19193.1"/>
    </source>
</evidence>
<dbReference type="Proteomes" id="UP000037043">
    <property type="component" value="Unassembled WGS sequence"/>
</dbReference>
<gene>
    <name evidence="2" type="ORF">CLHOM_22990</name>
</gene>
<keyword evidence="1" id="KW-0472">Membrane</keyword>
<keyword evidence="3" id="KW-1185">Reference proteome</keyword>
<name>A0A0L6Z8U9_9CLOT</name>
<dbReference type="RefSeq" id="WP_052221818.1">
    <property type="nucleotide sequence ID" value="NZ_LHUR01000027.1"/>
</dbReference>
<comment type="caution">
    <text evidence="2">The sequence shown here is derived from an EMBL/GenBank/DDBJ whole genome shotgun (WGS) entry which is preliminary data.</text>
</comment>
<evidence type="ECO:0000313" key="3">
    <source>
        <dbReference type="Proteomes" id="UP000037043"/>
    </source>
</evidence>
<keyword evidence="1" id="KW-1133">Transmembrane helix</keyword>
<keyword evidence="1" id="KW-0812">Transmembrane</keyword>
<protein>
    <submittedName>
        <fullName evidence="2">Uncharacterized protein</fullName>
    </submittedName>
</protein>